<dbReference type="GeneID" id="29058943"/>
<evidence type="ECO:0000313" key="2">
    <source>
        <dbReference type="Proteomes" id="UP000202618"/>
    </source>
</evidence>
<name>A0A172JID1_BPPB1</name>
<protein>
    <submittedName>
        <fullName evidence="1">DNA primase</fullName>
    </submittedName>
</protein>
<sequence length="345" mass="40277">MNNNLLYSHLKSKLRVCGLSGKKDEIFIRCIFCGDSTKDPNSAHFYIMNRAPYKYYCQKCHSSGIITSNFLSRLKIADYNLISHINEANISYKKKLSYKYGSEINYFNNDKIINFYPNQYTELENKKIRYLSDRLKIDFVESDLEKYKIVLNPIDFFKNNNIDITKRIKNDKQKNLFKKVQEHSIGFLTADKNTIICRSLDPKITGFRYHNFSLFPDMVESKKLYALKKKLDLSESEHKIIMTEGIIDLIGVNNHIYNKDDKPLYVSGNGTSFLLVLDHLASLSLLNVDIEIYSDKDVTLDFYKYIIKNNRLARFNGLNIFYNKIVKDYGVEKSKIELTKGITLP</sequence>
<proteinExistence type="predicted"/>
<organism evidence="1 2">
    <name type="scientific">Bacillus phage AR9</name>
    <dbReference type="NCBI Taxonomy" id="1815509"/>
    <lineage>
        <taxon>Viruses</taxon>
        <taxon>Duplodnaviria</taxon>
        <taxon>Heunggongvirae</taxon>
        <taxon>Uroviricota</taxon>
        <taxon>Caudoviricetes</taxon>
        <taxon>Takahashivirus</taxon>
        <taxon>Bacillus phage PBS1</taxon>
    </lineage>
</organism>
<dbReference type="OrthoDB" id="36724at10239"/>
<dbReference type="KEGG" id="vg:29058943"/>
<dbReference type="RefSeq" id="YP_009283129.1">
    <property type="nucleotide sequence ID" value="NC_031039.1"/>
</dbReference>
<dbReference type="EMBL" id="KU878088">
    <property type="protein sequence ID" value="AMS01309.1"/>
    <property type="molecule type" value="Genomic_DNA"/>
</dbReference>
<dbReference type="Proteomes" id="UP000202618">
    <property type="component" value="Segment"/>
</dbReference>
<gene>
    <name evidence="1" type="ORF">AR9_g225</name>
</gene>
<reference evidence="1 2" key="1">
    <citation type="journal article" date="2016" name="Virology">
        <title>The genome of AR9, a giant transducing Bacillus phage encoding two multisubunit RNA polymerases.</title>
        <authorList>
            <person name="Lavysh D."/>
            <person name="Sokolova M."/>
            <person name="Minakhin L."/>
            <person name="Yakunina M."/>
            <person name="Artamonova T."/>
            <person name="Kozyavkin S."/>
            <person name="Makarova K.S."/>
            <person name="Koonin E.V."/>
            <person name="Severinov K."/>
        </authorList>
    </citation>
    <scope>NUCLEOTIDE SEQUENCE [LARGE SCALE GENOMIC DNA]</scope>
</reference>
<evidence type="ECO:0000313" key="1">
    <source>
        <dbReference type="EMBL" id="AMS01309.1"/>
    </source>
</evidence>
<accession>A0A172JID1</accession>